<dbReference type="CDD" id="cd09877">
    <property type="entry name" value="PIN_YacL-like"/>
    <property type="match status" value="1"/>
</dbReference>
<keyword evidence="7" id="KW-0812">Transmembrane</keyword>
<evidence type="ECO:0000256" key="5">
    <source>
        <dbReference type="ARBA" id="ARBA00022842"/>
    </source>
</evidence>
<feature type="compositionally biased region" description="Basic and acidic residues" evidence="6">
    <location>
        <begin position="1"/>
        <end position="14"/>
    </location>
</feature>
<feature type="transmembrane region" description="Helical" evidence="7">
    <location>
        <begin position="33"/>
        <end position="53"/>
    </location>
</feature>
<proteinExistence type="predicted"/>
<comment type="caution">
    <text evidence="9">The sequence shown here is derived from an EMBL/GenBank/DDBJ whole genome shotgun (WGS) entry which is preliminary data.</text>
</comment>
<evidence type="ECO:0000256" key="7">
    <source>
        <dbReference type="SAM" id="Phobius"/>
    </source>
</evidence>
<sequence>MREDGRGGRGDHARRGPLLLSTPPSTGRPVPTLVVEILRLCVVVLLAGVGAQVGEVLADDPELASLPLAAPTLGVLLGACLGYVLGGWLARLVARGVRTADRAFVGRSAEQLLSGLLGAVVGVLAAGFVTWPLLVLGPPLVVLPVFVFVLVVTGTVGYRVGLARRESVLRLIGSESPDGPGAETVAPRARLLDTSVAIDGRILDVVRAGFVHGRLVVATAVLAELQGLADSADDTRRARGRRGLDTLTALRNERVVDVEVVDLSVPGVTEVDALLVRAALARDEPLLTLDTNLAKVAALAGARVMNLHALALALRPPVGAGDDVTVHLLRAGREPGQAVGYLDDGTMVVVEQARRLVGEDVVVTVTSVLTTANGRMVFARTARTGPGA</sequence>
<evidence type="ECO:0000256" key="2">
    <source>
        <dbReference type="ARBA" id="ARBA00022722"/>
    </source>
</evidence>
<dbReference type="EMBL" id="JBHSLD010000007">
    <property type="protein sequence ID" value="MFC5381041.1"/>
    <property type="molecule type" value="Genomic_DNA"/>
</dbReference>
<feature type="region of interest" description="Disordered" evidence="6">
    <location>
        <begin position="1"/>
        <end position="24"/>
    </location>
</feature>
<dbReference type="InterPro" id="IPR002792">
    <property type="entry name" value="TRAM_dom"/>
</dbReference>
<dbReference type="PROSITE" id="PS50926">
    <property type="entry name" value="TRAM"/>
    <property type="match status" value="1"/>
</dbReference>
<dbReference type="RefSeq" id="WP_340270942.1">
    <property type="nucleotide sequence ID" value="NZ_JBBEOG010000008.1"/>
</dbReference>
<feature type="transmembrane region" description="Helical" evidence="7">
    <location>
        <begin position="140"/>
        <end position="160"/>
    </location>
</feature>
<keyword evidence="2" id="KW-0540">Nuclease</keyword>
<evidence type="ECO:0000256" key="4">
    <source>
        <dbReference type="ARBA" id="ARBA00022801"/>
    </source>
</evidence>
<keyword evidence="10" id="KW-1185">Reference proteome</keyword>
<keyword evidence="7" id="KW-0472">Membrane</keyword>
<name>A0ABW0GQC9_9MICO</name>
<keyword evidence="5" id="KW-0460">Magnesium</keyword>
<evidence type="ECO:0000256" key="6">
    <source>
        <dbReference type="SAM" id="MobiDB-lite"/>
    </source>
</evidence>
<keyword evidence="7" id="KW-1133">Transmembrane helix</keyword>
<evidence type="ECO:0000313" key="9">
    <source>
        <dbReference type="EMBL" id="MFC5381041.1"/>
    </source>
</evidence>
<dbReference type="InterPro" id="IPR029060">
    <property type="entry name" value="PIN-like_dom_sf"/>
</dbReference>
<feature type="domain" description="TRAM" evidence="8">
    <location>
        <begin position="317"/>
        <end position="378"/>
    </location>
</feature>
<reference evidence="10" key="1">
    <citation type="journal article" date="2019" name="Int. J. Syst. Evol. Microbiol.">
        <title>The Global Catalogue of Microorganisms (GCM) 10K type strain sequencing project: providing services to taxonomists for standard genome sequencing and annotation.</title>
        <authorList>
            <consortium name="The Broad Institute Genomics Platform"/>
            <consortium name="The Broad Institute Genome Sequencing Center for Infectious Disease"/>
            <person name="Wu L."/>
            <person name="Ma J."/>
        </authorList>
    </citation>
    <scope>NUCLEOTIDE SEQUENCE [LARGE SCALE GENOMIC DNA]</scope>
    <source>
        <strain evidence="10">CCUG 43114</strain>
    </source>
</reference>
<keyword evidence="3" id="KW-0479">Metal-binding</keyword>
<dbReference type="Gene3D" id="3.40.50.1010">
    <property type="entry name" value="5'-nuclease"/>
    <property type="match status" value="1"/>
</dbReference>
<dbReference type="PANTHER" id="PTHR11603:SF147">
    <property type="entry name" value="MEMBRANE PROTEIN"/>
    <property type="match status" value="1"/>
</dbReference>
<dbReference type="PANTHER" id="PTHR11603">
    <property type="entry name" value="AAA FAMILY ATPASE"/>
    <property type="match status" value="1"/>
</dbReference>
<feature type="transmembrane region" description="Helical" evidence="7">
    <location>
        <begin position="115"/>
        <end position="134"/>
    </location>
</feature>
<evidence type="ECO:0000256" key="3">
    <source>
        <dbReference type="ARBA" id="ARBA00022723"/>
    </source>
</evidence>
<evidence type="ECO:0000313" key="10">
    <source>
        <dbReference type="Proteomes" id="UP001596122"/>
    </source>
</evidence>
<organism evidence="9 10">
    <name type="scientific">Aquipuribacter nitratireducens</name>
    <dbReference type="NCBI Taxonomy" id="650104"/>
    <lineage>
        <taxon>Bacteria</taxon>
        <taxon>Bacillati</taxon>
        <taxon>Actinomycetota</taxon>
        <taxon>Actinomycetes</taxon>
        <taxon>Micrococcales</taxon>
        <taxon>Intrasporangiaceae</taxon>
        <taxon>Aquipuribacter</taxon>
    </lineage>
</organism>
<dbReference type="Proteomes" id="UP001596122">
    <property type="component" value="Unassembled WGS sequence"/>
</dbReference>
<evidence type="ECO:0000259" key="8">
    <source>
        <dbReference type="PROSITE" id="PS50926"/>
    </source>
</evidence>
<evidence type="ECO:0000256" key="1">
    <source>
        <dbReference type="ARBA" id="ARBA00001946"/>
    </source>
</evidence>
<dbReference type="InterPro" id="IPR052041">
    <property type="entry name" value="Nucleic_acid_metab_PIN/TRAM"/>
</dbReference>
<gene>
    <name evidence="9" type="ORF">ACFPJ6_09575</name>
</gene>
<keyword evidence="4" id="KW-0378">Hydrolase</keyword>
<dbReference type="SMART" id="SM00670">
    <property type="entry name" value="PINc"/>
    <property type="match status" value="1"/>
</dbReference>
<feature type="transmembrane region" description="Helical" evidence="7">
    <location>
        <begin position="73"/>
        <end position="94"/>
    </location>
</feature>
<accession>A0ABW0GQC9</accession>
<protein>
    <submittedName>
        <fullName evidence="9">PIN/TRAM domain-containing protein</fullName>
    </submittedName>
</protein>
<comment type="cofactor">
    <cofactor evidence="1">
        <name>Mg(2+)</name>
        <dbReference type="ChEBI" id="CHEBI:18420"/>
    </cofactor>
</comment>
<dbReference type="SUPFAM" id="SSF88723">
    <property type="entry name" value="PIN domain-like"/>
    <property type="match status" value="1"/>
</dbReference>
<dbReference type="InterPro" id="IPR002716">
    <property type="entry name" value="PIN_dom"/>
</dbReference>